<keyword evidence="1" id="KW-1133">Transmembrane helix</keyword>
<evidence type="ECO:0000256" key="1">
    <source>
        <dbReference type="SAM" id="Phobius"/>
    </source>
</evidence>
<comment type="caution">
    <text evidence="3">The sequence shown here is derived from an EMBL/GenBank/DDBJ whole genome shotgun (WGS) entry which is preliminary data.</text>
</comment>
<reference evidence="2" key="2">
    <citation type="submission" date="2018-05" db="EMBL/GenBank/DDBJ databases">
        <authorList>
            <person name="Moura L."/>
            <person name="Setubal J.C."/>
        </authorList>
    </citation>
    <scope>NUCLEOTIDE SEQUENCE</scope>
    <source>
        <strain evidence="2">ZC4RG45</strain>
    </source>
</reference>
<gene>
    <name evidence="2" type="ORF">DIU77_015680</name>
    <name evidence="3" type="ORF">DIU77_04510</name>
</gene>
<dbReference type="AlphaFoldDB" id="A0A2W4K1G3"/>
<name>A0A2W4K1G3_9PSEU</name>
<evidence type="ECO:0000313" key="2">
    <source>
        <dbReference type="EMBL" id="MFO7193682.1"/>
    </source>
</evidence>
<evidence type="ECO:0000313" key="3">
    <source>
        <dbReference type="EMBL" id="PZN00018.1"/>
    </source>
</evidence>
<keyword evidence="1" id="KW-0472">Membrane</keyword>
<reference evidence="3" key="1">
    <citation type="submission" date="2018-05" db="EMBL/GenBank/DDBJ databases">
        <authorList>
            <person name="Lanie J.A."/>
            <person name="Ng W.-L."/>
            <person name="Kazmierczak K.M."/>
            <person name="Andrzejewski T.M."/>
            <person name="Davidsen T.M."/>
            <person name="Wayne K.J."/>
            <person name="Tettelin H."/>
            <person name="Glass J.I."/>
            <person name="Rusch D."/>
            <person name="Podicherti R."/>
            <person name="Tsui H.-C.T."/>
            <person name="Winkler M.E."/>
        </authorList>
    </citation>
    <scope>NUCLEOTIDE SEQUENCE</scope>
    <source>
        <strain evidence="3">ZC4RG45</strain>
    </source>
</reference>
<proteinExistence type="predicted"/>
<keyword evidence="1" id="KW-0812">Transmembrane</keyword>
<reference evidence="2" key="4">
    <citation type="submission" date="2023-08" db="EMBL/GenBank/DDBJ databases">
        <authorList>
            <person name="Guima S.E.S."/>
            <person name="Martins L.F."/>
            <person name="Silva A.M."/>
            <person name="Setubal J.C."/>
        </authorList>
    </citation>
    <scope>NUCLEOTIDE SEQUENCE</scope>
    <source>
        <strain evidence="2">ZC4RG45</strain>
    </source>
</reference>
<accession>A0A2W4K1G3</accession>
<sequence length="103" mass="10482">MRADEVVVSRPRRDAAGVARFLTGSLAAGLVALTAVLVVAEWVTEANGLDGPGAGTITGHAVASFAALVAAVVADRQRGRIVAAALAVVVAVVAAVLWFYWLT</sequence>
<feature type="transmembrane region" description="Helical" evidence="1">
    <location>
        <begin position="55"/>
        <end position="74"/>
    </location>
</feature>
<feature type="transmembrane region" description="Helical" evidence="1">
    <location>
        <begin position="81"/>
        <end position="101"/>
    </location>
</feature>
<protein>
    <submittedName>
        <fullName evidence="3">Uncharacterized protein</fullName>
    </submittedName>
</protein>
<evidence type="ECO:0000313" key="4">
    <source>
        <dbReference type="Proteomes" id="UP000249324"/>
    </source>
</evidence>
<feature type="transmembrane region" description="Helical" evidence="1">
    <location>
        <begin position="21"/>
        <end position="43"/>
    </location>
</feature>
<organism evidence="3">
    <name type="scientific">Thermocrispum agreste</name>
    <dbReference type="NCBI Taxonomy" id="37925"/>
    <lineage>
        <taxon>Bacteria</taxon>
        <taxon>Bacillati</taxon>
        <taxon>Actinomycetota</taxon>
        <taxon>Actinomycetes</taxon>
        <taxon>Pseudonocardiales</taxon>
        <taxon>Pseudonocardiaceae</taxon>
        <taxon>Thermocrispum</taxon>
    </lineage>
</organism>
<dbReference type="STRING" id="1111738.GCA_000427905_01734"/>
<reference evidence="2 4" key="3">
    <citation type="journal article" date="2021" name="BMC Genomics">
        <title>Genome-resolved metagenome and metatranscriptome analyses of thermophilic composting reveal key bacterial players and their metabolic interactions.</title>
        <authorList>
            <person name="Braga L.P.P."/>
            <person name="Pereira R.V."/>
            <person name="Martins L.F."/>
            <person name="Moura L.M.S."/>
            <person name="Sanchez F.B."/>
            <person name="Patane J.S.L."/>
            <person name="da Silva A.M."/>
            <person name="Setubal J.C."/>
        </authorList>
    </citation>
    <scope>NUCLEOTIDE SEQUENCE [LARGE SCALE GENOMIC DNA]</scope>
    <source>
        <strain evidence="2">ZC4RG45</strain>
    </source>
</reference>
<dbReference type="EMBL" id="QGUI02000254">
    <property type="protein sequence ID" value="MFO7193682.1"/>
    <property type="molecule type" value="Genomic_DNA"/>
</dbReference>
<dbReference type="Proteomes" id="UP000249324">
    <property type="component" value="Unassembled WGS sequence"/>
</dbReference>
<dbReference type="EMBL" id="QGUI01000115">
    <property type="protein sequence ID" value="PZN00018.1"/>
    <property type="molecule type" value="Genomic_DNA"/>
</dbReference>